<dbReference type="RefSeq" id="WP_336824663.1">
    <property type="nucleotide sequence ID" value="NZ_JBHTLT010000122.1"/>
</dbReference>
<dbReference type="Proteomes" id="UP001597231">
    <property type="component" value="Unassembled WGS sequence"/>
</dbReference>
<accession>A0ABW3U2E4</accession>
<protein>
    <submittedName>
        <fullName evidence="1">DUF2487 family protein</fullName>
    </submittedName>
</protein>
<name>A0ABW3U2E4_9BACL</name>
<evidence type="ECO:0000313" key="2">
    <source>
        <dbReference type="Proteomes" id="UP001597231"/>
    </source>
</evidence>
<proteinExistence type="predicted"/>
<reference evidence="2" key="1">
    <citation type="journal article" date="2019" name="Int. J. Syst. Evol. Microbiol.">
        <title>The Global Catalogue of Microorganisms (GCM) 10K type strain sequencing project: providing services to taxonomists for standard genome sequencing and annotation.</title>
        <authorList>
            <consortium name="The Broad Institute Genomics Platform"/>
            <consortium name="The Broad Institute Genome Sequencing Center for Infectious Disease"/>
            <person name="Wu L."/>
            <person name="Ma J."/>
        </authorList>
    </citation>
    <scope>NUCLEOTIDE SEQUENCE [LARGE SCALE GENOMIC DNA]</scope>
    <source>
        <strain evidence="2">CCUG 53915</strain>
    </source>
</reference>
<comment type="caution">
    <text evidence="1">The sequence shown here is derived from an EMBL/GenBank/DDBJ whole genome shotgun (WGS) entry which is preliminary data.</text>
</comment>
<dbReference type="InterPro" id="IPR019615">
    <property type="entry name" value="DUF2487"/>
</dbReference>
<organism evidence="1 2">
    <name type="scientific">Sporosarcina contaminans</name>
    <dbReference type="NCBI Taxonomy" id="633403"/>
    <lineage>
        <taxon>Bacteria</taxon>
        <taxon>Bacillati</taxon>
        <taxon>Bacillota</taxon>
        <taxon>Bacilli</taxon>
        <taxon>Bacillales</taxon>
        <taxon>Caryophanaceae</taxon>
        <taxon>Sporosarcina</taxon>
    </lineage>
</organism>
<evidence type="ECO:0000313" key="1">
    <source>
        <dbReference type="EMBL" id="MFD1206394.1"/>
    </source>
</evidence>
<dbReference type="EMBL" id="JBHTLT010000122">
    <property type="protein sequence ID" value="MFD1206394.1"/>
    <property type="molecule type" value="Genomic_DNA"/>
</dbReference>
<keyword evidence="2" id="KW-1185">Reference proteome</keyword>
<sequence>MNWTGKDMDTYLQQKEYIDTLVVPLVKVETKSDNMKTGASSTEFIMHLTSMIEMQFKGRMMFAPPFAYTPLTDLKTMASTTLQAFGETPFKHVFFITTDSEWMSIEVPGQVVWMPSIPLESMDVQLRQSILEDQLRQILPTFTEKWSGN</sequence>
<gene>
    <name evidence="1" type="ORF">ACFQ38_14960</name>
</gene>
<dbReference type="Pfam" id="PF10673">
    <property type="entry name" value="DUF2487"/>
    <property type="match status" value="1"/>
</dbReference>